<proteinExistence type="predicted"/>
<reference evidence="3" key="1">
    <citation type="submission" date="2016-10" db="EMBL/GenBank/DDBJ databases">
        <authorList>
            <person name="Varghese N."/>
            <person name="Submissions S."/>
        </authorList>
    </citation>
    <scope>NUCLEOTIDE SEQUENCE [LARGE SCALE GENOMIC DNA]</scope>
    <source>
        <strain evidence="3">DSM 45237</strain>
    </source>
</reference>
<evidence type="ECO:0000256" key="1">
    <source>
        <dbReference type="SAM" id="MobiDB-lite"/>
    </source>
</evidence>
<dbReference type="Proteomes" id="UP000181980">
    <property type="component" value="Unassembled WGS sequence"/>
</dbReference>
<evidence type="ECO:0000313" key="3">
    <source>
        <dbReference type="Proteomes" id="UP000181980"/>
    </source>
</evidence>
<dbReference type="AlphaFoldDB" id="A0A1H5MSV7"/>
<dbReference type="Gene3D" id="3.40.50.620">
    <property type="entry name" value="HUPs"/>
    <property type="match status" value="1"/>
</dbReference>
<dbReference type="SUPFAM" id="SSF52402">
    <property type="entry name" value="Adenine nucleotide alpha hydrolases-like"/>
    <property type="match status" value="1"/>
</dbReference>
<keyword evidence="3" id="KW-1185">Reference proteome</keyword>
<gene>
    <name evidence="2" type="ORF">SAMN04488561_3361</name>
</gene>
<dbReference type="InterPro" id="IPR014729">
    <property type="entry name" value="Rossmann-like_a/b/a_fold"/>
</dbReference>
<name>A0A1H5MSV7_9ACTN</name>
<protein>
    <recommendedName>
        <fullName evidence="4">Universal stress protein family protein</fullName>
    </recommendedName>
</protein>
<dbReference type="STRING" id="561176.SAMN04488561_3361"/>
<feature type="compositionally biased region" description="Basic and acidic residues" evidence="1">
    <location>
        <begin position="185"/>
        <end position="205"/>
    </location>
</feature>
<feature type="region of interest" description="Disordered" evidence="1">
    <location>
        <begin position="178"/>
        <end position="214"/>
    </location>
</feature>
<evidence type="ECO:0008006" key="4">
    <source>
        <dbReference type="Google" id="ProtNLM"/>
    </source>
</evidence>
<accession>A0A1H5MSV7</accession>
<organism evidence="2 3">
    <name type="scientific">Jiangella alba</name>
    <dbReference type="NCBI Taxonomy" id="561176"/>
    <lineage>
        <taxon>Bacteria</taxon>
        <taxon>Bacillati</taxon>
        <taxon>Actinomycetota</taxon>
        <taxon>Actinomycetes</taxon>
        <taxon>Jiangellales</taxon>
        <taxon>Jiangellaceae</taxon>
        <taxon>Jiangella</taxon>
    </lineage>
</organism>
<dbReference type="EMBL" id="FNUC01000003">
    <property type="protein sequence ID" value="SEE91837.1"/>
    <property type="molecule type" value="Genomic_DNA"/>
</dbReference>
<evidence type="ECO:0000313" key="2">
    <source>
        <dbReference type="EMBL" id="SEE91837.1"/>
    </source>
</evidence>
<sequence length="214" mass="23192">MVCNPAGADPWEVAMSYNIVVLVEEPVADWDARQIVALHADTPEPVRYHVLIPVEDAASRVESTIGSLAASEVMGTAAMYVDEADLERVHEEIRAASKRSLAQSLEAFAKTGAQAGGEVTATDPLDRLCALSQECGAAEIIILTRPHVVAELFHVDWTARARRRLKVPVLHLLAKGEPDWESEVEAEHAAERDRRAAERPAERPADNGTTSGTA</sequence>